<dbReference type="EMBL" id="BPLR01021362">
    <property type="protein sequence ID" value="GIX88815.1"/>
    <property type="molecule type" value="Genomic_DNA"/>
</dbReference>
<dbReference type="Proteomes" id="UP001054945">
    <property type="component" value="Unassembled WGS sequence"/>
</dbReference>
<reference evidence="1 2" key="1">
    <citation type="submission" date="2021-06" db="EMBL/GenBank/DDBJ databases">
        <title>Caerostris extrusa draft genome.</title>
        <authorList>
            <person name="Kono N."/>
            <person name="Arakawa K."/>
        </authorList>
    </citation>
    <scope>NUCLEOTIDE SEQUENCE [LARGE SCALE GENOMIC DNA]</scope>
</reference>
<accession>A0AAV4NWY9</accession>
<comment type="caution">
    <text evidence="1">The sequence shown here is derived from an EMBL/GenBank/DDBJ whole genome shotgun (WGS) entry which is preliminary data.</text>
</comment>
<name>A0AAV4NWY9_CAEEX</name>
<sequence length="115" mass="13751">MEMEERLSESEEELSYIFPQRLFSESNFRNNPLFFYIFEEANRVLLNKHRVSIERLATKRGNPVLRLGTWEHYKETLEMFLNSKKVYCSRTGFSTPLHSSISFPVFDSNRFRTSI</sequence>
<evidence type="ECO:0000313" key="2">
    <source>
        <dbReference type="Proteomes" id="UP001054945"/>
    </source>
</evidence>
<dbReference type="AlphaFoldDB" id="A0AAV4NWY9"/>
<organism evidence="1 2">
    <name type="scientific">Caerostris extrusa</name>
    <name type="common">Bark spider</name>
    <name type="synonym">Caerostris bankana</name>
    <dbReference type="NCBI Taxonomy" id="172846"/>
    <lineage>
        <taxon>Eukaryota</taxon>
        <taxon>Metazoa</taxon>
        <taxon>Ecdysozoa</taxon>
        <taxon>Arthropoda</taxon>
        <taxon>Chelicerata</taxon>
        <taxon>Arachnida</taxon>
        <taxon>Araneae</taxon>
        <taxon>Araneomorphae</taxon>
        <taxon>Entelegynae</taxon>
        <taxon>Araneoidea</taxon>
        <taxon>Araneidae</taxon>
        <taxon>Caerostris</taxon>
    </lineage>
</organism>
<gene>
    <name evidence="1" type="ORF">CEXT_265001</name>
</gene>
<keyword evidence="2" id="KW-1185">Reference proteome</keyword>
<evidence type="ECO:0008006" key="3">
    <source>
        <dbReference type="Google" id="ProtNLM"/>
    </source>
</evidence>
<protein>
    <recommendedName>
        <fullName evidence="3">Maturase K</fullName>
    </recommendedName>
</protein>
<evidence type="ECO:0000313" key="1">
    <source>
        <dbReference type="EMBL" id="GIX88815.1"/>
    </source>
</evidence>
<proteinExistence type="predicted"/>